<evidence type="ECO:0000259" key="2">
    <source>
        <dbReference type="Pfam" id="PF02894"/>
    </source>
</evidence>
<feature type="domain" description="Gfo/Idh/MocA-like oxidoreductase C-terminal" evidence="2">
    <location>
        <begin position="295"/>
        <end position="382"/>
    </location>
</feature>
<sequence>MSRSVVGENCNIGQNVVIAPDVVLGKNVKVQNNVSIYTGVVCEEDVFLGPSMVFTNVINPRSAINRKNEFQNTLVKRGASIGANATILCGNTIGAYAFIGAGAVVTKDVPDYALVVGNPSKQIGWVSRYGHKLEFDAHGIAECSESKERYRLIEDRVEMIKSRAAGYIAPRHMKAIKDTGNILLAAVDKNDSVGVIDSYFPEAAFFTEFERFDRHLEKLKRKAGKIDYVTVCSPNYLHDAHIRFGLRYGADVICEKPTVLNPWNIDALRDIEKETGRKTSNILQLRLHKSVIDLKKKIDAGPSDKVYDIDLSYITSRGNWYYASWKGNDEKSGGVSTNIGIHFFDMLGWIFGEVVKNDVHLHTHDRAAGYLEYKQAKVRWFLSINPQTLPEPVKEKGQRTYRSLLIDGEVVEFSEGFSELHTKSYDEILRGNGFGLEEARKAVETVYEIRHKSPIGLKGDYHPLCKLALSAHPFKQ</sequence>
<proteinExistence type="predicted"/>
<evidence type="ECO:0000313" key="3">
    <source>
        <dbReference type="EMBL" id="CAD7236047.1"/>
    </source>
</evidence>
<dbReference type="Gene3D" id="3.40.50.720">
    <property type="entry name" value="NAD(P)-binding Rossmann-like Domain"/>
    <property type="match status" value="1"/>
</dbReference>
<gene>
    <name evidence="3" type="ORF">CTOB1V02_LOCUS13862</name>
</gene>
<name>A0A7R8ZXX0_9CRUS</name>
<dbReference type="CDD" id="cd03358">
    <property type="entry name" value="LbH_WxcM_N_like"/>
    <property type="match status" value="1"/>
</dbReference>
<dbReference type="Gene3D" id="3.30.360.10">
    <property type="entry name" value="Dihydrodipicolinate Reductase, domain 2"/>
    <property type="match status" value="1"/>
</dbReference>
<dbReference type="Pfam" id="PF00132">
    <property type="entry name" value="Hexapep"/>
    <property type="match status" value="1"/>
</dbReference>
<feature type="non-terminal residue" evidence="3">
    <location>
        <position position="1"/>
    </location>
</feature>
<protein>
    <submittedName>
        <fullName evidence="3">Uncharacterized protein</fullName>
    </submittedName>
</protein>
<dbReference type="Gene3D" id="2.160.10.10">
    <property type="entry name" value="Hexapeptide repeat proteins"/>
    <property type="match status" value="1"/>
</dbReference>
<dbReference type="InterPro" id="IPR001451">
    <property type="entry name" value="Hexapep"/>
</dbReference>
<dbReference type="SUPFAM" id="SSF51161">
    <property type="entry name" value="Trimeric LpxA-like enzymes"/>
    <property type="match status" value="1"/>
</dbReference>
<dbReference type="SUPFAM" id="SSF51735">
    <property type="entry name" value="NAD(P)-binding Rossmann-fold domains"/>
    <property type="match status" value="1"/>
</dbReference>
<organism evidence="3">
    <name type="scientific">Cyprideis torosa</name>
    <dbReference type="NCBI Taxonomy" id="163714"/>
    <lineage>
        <taxon>Eukaryota</taxon>
        <taxon>Metazoa</taxon>
        <taxon>Ecdysozoa</taxon>
        <taxon>Arthropoda</taxon>
        <taxon>Crustacea</taxon>
        <taxon>Oligostraca</taxon>
        <taxon>Ostracoda</taxon>
        <taxon>Podocopa</taxon>
        <taxon>Podocopida</taxon>
        <taxon>Cytherocopina</taxon>
        <taxon>Cytheroidea</taxon>
        <taxon>Cytherideidae</taxon>
        <taxon>Cyprideis</taxon>
    </lineage>
</organism>
<dbReference type="InterPro" id="IPR000683">
    <property type="entry name" value="Gfo/Idh/MocA-like_OxRdtase_N"/>
</dbReference>
<dbReference type="InterPro" id="IPR052515">
    <property type="entry name" value="Gfo/Idh/MocA_Oxidoreductase"/>
</dbReference>
<dbReference type="OrthoDB" id="8299787at2759"/>
<dbReference type="InterPro" id="IPR004104">
    <property type="entry name" value="Gfo/Idh/MocA-like_OxRdtase_C"/>
</dbReference>
<dbReference type="AlphaFoldDB" id="A0A7R8ZXX0"/>
<feature type="domain" description="Gfo/Idh/MocA-like oxidoreductase N-terminal" evidence="1">
    <location>
        <begin position="165"/>
        <end position="278"/>
    </location>
</feature>
<dbReference type="GO" id="GO:0000166">
    <property type="term" value="F:nucleotide binding"/>
    <property type="evidence" value="ECO:0007669"/>
    <property type="project" value="InterPro"/>
</dbReference>
<reference evidence="3" key="1">
    <citation type="submission" date="2020-11" db="EMBL/GenBank/DDBJ databases">
        <authorList>
            <person name="Tran Van P."/>
        </authorList>
    </citation>
    <scope>NUCLEOTIDE SEQUENCE</scope>
</reference>
<dbReference type="PANTHER" id="PTHR43249">
    <property type="entry name" value="UDP-N-ACETYL-2-AMINO-2-DEOXY-D-GLUCURONATE OXIDASE"/>
    <property type="match status" value="1"/>
</dbReference>
<dbReference type="Pfam" id="PF01408">
    <property type="entry name" value="GFO_IDH_MocA"/>
    <property type="match status" value="1"/>
</dbReference>
<evidence type="ECO:0000259" key="1">
    <source>
        <dbReference type="Pfam" id="PF01408"/>
    </source>
</evidence>
<dbReference type="InterPro" id="IPR011004">
    <property type="entry name" value="Trimer_LpxA-like_sf"/>
</dbReference>
<dbReference type="InterPro" id="IPR036291">
    <property type="entry name" value="NAD(P)-bd_dom_sf"/>
</dbReference>
<accession>A0A7R8ZXX0</accession>
<dbReference type="EMBL" id="OB676236">
    <property type="protein sequence ID" value="CAD7236047.1"/>
    <property type="molecule type" value="Genomic_DNA"/>
</dbReference>
<dbReference type="Pfam" id="PF02894">
    <property type="entry name" value="GFO_IDH_MocA_C"/>
    <property type="match status" value="1"/>
</dbReference>
<dbReference type="Pfam" id="PF14602">
    <property type="entry name" value="Hexapep_2"/>
    <property type="match status" value="1"/>
</dbReference>
<dbReference type="PANTHER" id="PTHR43249:SF1">
    <property type="entry name" value="D-GLUCOSIDE 3-DEHYDROGENASE"/>
    <property type="match status" value="1"/>
</dbReference>